<dbReference type="AlphaFoldDB" id="A0A0H4VID9"/>
<protein>
    <recommendedName>
        <fullName evidence="3">YD repeat-containing protein</fullName>
    </recommendedName>
</protein>
<dbReference type="Proteomes" id="UP000036458">
    <property type="component" value="Chromosome"/>
</dbReference>
<dbReference type="KEGG" id="ruf:TH63_04945"/>
<accession>A0A0H4VID9</accession>
<dbReference type="EMBL" id="CP010777">
    <property type="protein sequence ID" value="AKQ45128.1"/>
    <property type="molecule type" value="Genomic_DNA"/>
</dbReference>
<dbReference type="PATRIC" id="fig|1379910.4.peg.1072"/>
<evidence type="ECO:0008006" key="3">
    <source>
        <dbReference type="Google" id="ProtNLM"/>
    </source>
</evidence>
<gene>
    <name evidence="1" type="ORF">TH63_04945</name>
</gene>
<dbReference type="Gene3D" id="2.180.10.10">
    <property type="entry name" value="RHS repeat-associated core"/>
    <property type="match status" value="1"/>
</dbReference>
<organism evidence="1 2">
    <name type="scientific">Rufibacter radiotolerans</name>
    <dbReference type="NCBI Taxonomy" id="1379910"/>
    <lineage>
        <taxon>Bacteria</taxon>
        <taxon>Pseudomonadati</taxon>
        <taxon>Bacteroidota</taxon>
        <taxon>Cytophagia</taxon>
        <taxon>Cytophagales</taxon>
        <taxon>Hymenobacteraceae</taxon>
        <taxon>Rufibacter</taxon>
    </lineage>
</organism>
<evidence type="ECO:0000313" key="2">
    <source>
        <dbReference type="Proteomes" id="UP000036458"/>
    </source>
</evidence>
<keyword evidence="2" id="KW-1185">Reference proteome</keyword>
<reference evidence="1 2" key="1">
    <citation type="submission" date="2015-01" db="EMBL/GenBank/DDBJ databases">
        <title>Rufibacter sp./DG31D/ whole genome sequencing.</title>
        <authorList>
            <person name="Kim M.K."/>
            <person name="Srinivasan S."/>
            <person name="Lee J.-J."/>
        </authorList>
    </citation>
    <scope>NUCLEOTIDE SEQUENCE [LARGE SCALE GENOMIC DNA]</scope>
    <source>
        <strain evidence="1 2">DG31D</strain>
    </source>
</reference>
<name>A0A0H4VID9_9BACT</name>
<proteinExistence type="predicted"/>
<evidence type="ECO:0000313" key="1">
    <source>
        <dbReference type="EMBL" id="AKQ45128.1"/>
    </source>
</evidence>
<sequence>MKEQITFPAPGESLTRTITFDGDRVTQISDVLQGQRPTTSTVVYGYNVKGEVISTTLVDPQGLPLEAFAFEHDANGLVKKVDWYNKKQNPGSPQLALYATKEYTYTDKKLINVKNWLVTGSPRLLLNDFNFTYDAKGNVTQVHEYRVLGYIDNNPDNYNDIVINVTYTYDDKMNPYKESWYMKYLPTGLFIPGLSQNNIVATTSATTLEGTKKGPGANFNTNMYNFTNTTTYAYTDKGRPNTATYSGGSVRTFTYKCE</sequence>